<evidence type="ECO:0000313" key="1">
    <source>
        <dbReference type="EMBL" id="KIL63557.1"/>
    </source>
</evidence>
<keyword evidence="2" id="KW-1185">Reference proteome</keyword>
<dbReference type="SUPFAM" id="SSF56672">
    <property type="entry name" value="DNA/RNA polymerases"/>
    <property type="match status" value="1"/>
</dbReference>
<dbReference type="Gene3D" id="3.10.10.10">
    <property type="entry name" value="HIV Type 1 Reverse Transcriptase, subunit A, domain 1"/>
    <property type="match status" value="1"/>
</dbReference>
<protein>
    <submittedName>
        <fullName evidence="1">Uncharacterized protein</fullName>
    </submittedName>
</protein>
<sequence length="119" mass="14043">MLRALQDATQETLLTTPAEESEKWIRVKQSTSQKLAQEAEDAKAKVVLPAEYKEFAGPDFKPMRKPHYQMGFEDEERTNKWIQEMKEKGFIRPTNSPMTSPLFWIEKKTKKEFRPCQDY</sequence>
<dbReference type="EMBL" id="KN818258">
    <property type="protein sequence ID" value="KIL63557.1"/>
    <property type="molecule type" value="Genomic_DNA"/>
</dbReference>
<dbReference type="HOGENOM" id="CLU_166971_0_0_1"/>
<dbReference type="InParanoid" id="A0A0C2WPJ0"/>
<dbReference type="Proteomes" id="UP000054549">
    <property type="component" value="Unassembled WGS sequence"/>
</dbReference>
<reference evidence="1 2" key="1">
    <citation type="submission" date="2014-04" db="EMBL/GenBank/DDBJ databases">
        <title>Evolutionary Origins and Diversification of the Mycorrhizal Mutualists.</title>
        <authorList>
            <consortium name="DOE Joint Genome Institute"/>
            <consortium name="Mycorrhizal Genomics Consortium"/>
            <person name="Kohler A."/>
            <person name="Kuo A."/>
            <person name="Nagy L.G."/>
            <person name="Floudas D."/>
            <person name="Copeland A."/>
            <person name="Barry K.W."/>
            <person name="Cichocki N."/>
            <person name="Veneault-Fourrey C."/>
            <person name="LaButti K."/>
            <person name="Lindquist E.A."/>
            <person name="Lipzen A."/>
            <person name="Lundell T."/>
            <person name="Morin E."/>
            <person name="Murat C."/>
            <person name="Riley R."/>
            <person name="Ohm R."/>
            <person name="Sun H."/>
            <person name="Tunlid A."/>
            <person name="Henrissat B."/>
            <person name="Grigoriev I.V."/>
            <person name="Hibbett D.S."/>
            <person name="Martin F."/>
        </authorList>
    </citation>
    <scope>NUCLEOTIDE SEQUENCE [LARGE SCALE GENOMIC DNA]</scope>
    <source>
        <strain evidence="1 2">Koide BX008</strain>
    </source>
</reference>
<name>A0A0C2WPJ0_AMAMK</name>
<gene>
    <name evidence="1" type="ORF">M378DRAFT_12133</name>
</gene>
<evidence type="ECO:0000313" key="2">
    <source>
        <dbReference type="Proteomes" id="UP000054549"/>
    </source>
</evidence>
<accession>A0A0C2WPJ0</accession>
<dbReference type="InterPro" id="IPR043502">
    <property type="entry name" value="DNA/RNA_pol_sf"/>
</dbReference>
<organism evidence="1 2">
    <name type="scientific">Amanita muscaria (strain Koide BX008)</name>
    <dbReference type="NCBI Taxonomy" id="946122"/>
    <lineage>
        <taxon>Eukaryota</taxon>
        <taxon>Fungi</taxon>
        <taxon>Dikarya</taxon>
        <taxon>Basidiomycota</taxon>
        <taxon>Agaricomycotina</taxon>
        <taxon>Agaricomycetes</taxon>
        <taxon>Agaricomycetidae</taxon>
        <taxon>Agaricales</taxon>
        <taxon>Pluteineae</taxon>
        <taxon>Amanitaceae</taxon>
        <taxon>Amanita</taxon>
    </lineage>
</organism>
<proteinExistence type="predicted"/>
<dbReference type="OrthoDB" id="3262920at2759"/>
<dbReference type="AlphaFoldDB" id="A0A0C2WPJ0"/>